<feature type="region of interest" description="Disordered" evidence="5">
    <location>
        <begin position="854"/>
        <end position="891"/>
    </location>
</feature>
<gene>
    <name evidence="7" type="ORF">HID58_010188</name>
</gene>
<dbReference type="Proteomes" id="UP000824890">
    <property type="component" value="Unassembled WGS sequence"/>
</dbReference>
<comment type="subcellular location">
    <subcellularLocation>
        <location evidence="1">Cytoplasmic vesicle</location>
        <location evidence="1">Clathrin-coated vesicle</location>
    </subcellularLocation>
    <subcellularLocation>
        <location evidence="2">Golgi apparatus</location>
    </subcellularLocation>
</comment>
<feature type="region of interest" description="Disordered" evidence="5">
    <location>
        <begin position="497"/>
        <end position="639"/>
    </location>
</feature>
<feature type="compositionally biased region" description="Polar residues" evidence="5">
    <location>
        <begin position="856"/>
        <end position="867"/>
    </location>
</feature>
<comment type="caution">
    <text evidence="7">The sequence shown here is derived from an EMBL/GenBank/DDBJ whole genome shotgun (WGS) entry which is preliminary data.</text>
</comment>
<feature type="region of interest" description="Disordered" evidence="5">
    <location>
        <begin position="307"/>
        <end position="474"/>
    </location>
</feature>
<feature type="compositionally biased region" description="Polar residues" evidence="5">
    <location>
        <begin position="588"/>
        <end position="604"/>
    </location>
</feature>
<evidence type="ECO:0000256" key="1">
    <source>
        <dbReference type="ARBA" id="ARBA00004132"/>
    </source>
</evidence>
<dbReference type="PANTHER" id="PTHR12276:SF114">
    <property type="entry name" value="ENTH DOMAIN-CONTAINING PROTEIN"/>
    <property type="match status" value="1"/>
</dbReference>
<feature type="compositionally biased region" description="Low complexity" evidence="5">
    <location>
        <begin position="456"/>
        <end position="471"/>
    </location>
</feature>
<proteinExistence type="predicted"/>
<protein>
    <recommendedName>
        <fullName evidence="6">ENTH domain-containing protein</fullName>
    </recommendedName>
</protein>
<dbReference type="InterPro" id="IPR013809">
    <property type="entry name" value="ENTH"/>
</dbReference>
<dbReference type="InterPro" id="IPR008942">
    <property type="entry name" value="ENTH_VHS"/>
</dbReference>
<evidence type="ECO:0000256" key="4">
    <source>
        <dbReference type="ARBA" id="ARBA00023329"/>
    </source>
</evidence>
<feature type="compositionally biased region" description="Polar residues" evidence="5">
    <location>
        <begin position="497"/>
        <end position="509"/>
    </location>
</feature>
<dbReference type="SMART" id="SM00273">
    <property type="entry name" value="ENTH"/>
    <property type="match status" value="1"/>
</dbReference>
<dbReference type="Pfam" id="PF01417">
    <property type="entry name" value="ENTH"/>
    <property type="match status" value="1"/>
</dbReference>
<feature type="compositionally biased region" description="Low complexity" evidence="5">
    <location>
        <begin position="623"/>
        <end position="638"/>
    </location>
</feature>
<evidence type="ECO:0000313" key="7">
    <source>
        <dbReference type="EMBL" id="KAH0933071.1"/>
    </source>
</evidence>
<evidence type="ECO:0000256" key="2">
    <source>
        <dbReference type="ARBA" id="ARBA00004555"/>
    </source>
</evidence>
<feature type="domain" description="ENTH" evidence="6">
    <location>
        <begin position="51"/>
        <end position="183"/>
    </location>
</feature>
<sequence length="1004" mass="106021">MCLRDSRDELVLITIRVEAIDLLKICGRLTHTQMKKVFGQTVRDLKREVNKKVLKVPGIEQKVLDSTSNEPWGPHGSLLADIAQASRNYHEYQLIMGVIWKRLSDTGKNWRHVYKALTVLEYMVGHGSERVIEEIRERAYQISTLSDFQYIDSGGRDQGTNVRKKSQSLVALVNDKERIAEVREKASANRDNGLTTVIMPSSIAAQHQVGCISLQEDMGTNMITDPGMKSEVVMEEKGNMVTGMMIEIAVMEIVTPETLKTGMGEMVTGKMITEEGAEVLITTKMGHEAGVQKGNGRLRMMAIHQGMGSGARADDSSQDGRGQLQRKFSEQNIGAPPSYEEAVSDSRSPVYSERDGGETPQATAPGAGSPPPPQAVAPGAGSPPPPQAVAPGGGSPPAPQVAAPGDASPPAGNSTDNKSTGFVNESSPQNFQDFDEFDPRGAFAAGPPAYASVDGVSAPPTVASTSAPPTSNNVEMDLLDSLADVFSSNALAVVPAESTSVETNGQANAPSFSTPQPSTQPFDDPFGESPFKAFTSRDSDSNPQQSFGAPFQPTPPAFTSEVSHPDTSHNFGFGESFSAVANPEPGVQNVQSPSNSPGFPQEQFDTSENDFDILAGILPPSGPQVSVPQQSSASVPTSQFPPSGNMYEGYHPQPVSTAPNMPGQTPFGQAVQPYNMVPHSQNTTGATPFHNGGFMHQPGSAVYNPGVVTSHPTSESFHPRPVAATSSSSQTPYSTPSGPAGQFMAPSHAPQRTQSGPVTMQGNNNFMGDMFTQQAGPTSAVTSSSSSYSDLTPITGAIEIVPPPQKKFEPKSSVWADTLSRGLVNFNISGPKTNPLADIGVDFEAINRREKRLEKPTNTPPATSTINMGKAMGSGTGLGRAGATAMRPPPNPMVGSGMPMGGGYGGMNQNQHMGMGMGPGMNPNQPMGMGMGPGMNQNQPMGMGMGPGMNMNMNMGGGYGQGYPMQPQNQGMVPGPNMPGNNNYNPMMGQGGYNPQQSYGGGYR</sequence>
<feature type="compositionally biased region" description="Pro residues" evidence="5">
    <location>
        <begin position="368"/>
        <end position="399"/>
    </location>
</feature>
<dbReference type="Gene3D" id="1.25.40.90">
    <property type="match status" value="1"/>
</dbReference>
<organism evidence="7 8">
    <name type="scientific">Brassica napus</name>
    <name type="common">Rape</name>
    <dbReference type="NCBI Taxonomy" id="3708"/>
    <lineage>
        <taxon>Eukaryota</taxon>
        <taxon>Viridiplantae</taxon>
        <taxon>Streptophyta</taxon>
        <taxon>Embryophyta</taxon>
        <taxon>Tracheophyta</taxon>
        <taxon>Spermatophyta</taxon>
        <taxon>Magnoliopsida</taxon>
        <taxon>eudicotyledons</taxon>
        <taxon>Gunneridae</taxon>
        <taxon>Pentapetalae</taxon>
        <taxon>rosids</taxon>
        <taxon>malvids</taxon>
        <taxon>Brassicales</taxon>
        <taxon>Brassicaceae</taxon>
        <taxon>Brassiceae</taxon>
        <taxon>Brassica</taxon>
    </lineage>
</organism>
<evidence type="ECO:0000259" key="6">
    <source>
        <dbReference type="PROSITE" id="PS50942"/>
    </source>
</evidence>
<dbReference type="EMBL" id="JAGKQM010000003">
    <property type="protein sequence ID" value="KAH0933071.1"/>
    <property type="molecule type" value="Genomic_DNA"/>
</dbReference>
<feature type="compositionally biased region" description="Polar residues" evidence="5">
    <location>
        <begin position="411"/>
        <end position="432"/>
    </location>
</feature>
<evidence type="ECO:0000256" key="5">
    <source>
        <dbReference type="SAM" id="MobiDB-lite"/>
    </source>
</evidence>
<name>A0ABQ8DUQ4_BRANA</name>
<evidence type="ECO:0000313" key="8">
    <source>
        <dbReference type="Proteomes" id="UP000824890"/>
    </source>
</evidence>
<dbReference type="PROSITE" id="PS50942">
    <property type="entry name" value="ENTH"/>
    <property type="match status" value="1"/>
</dbReference>
<evidence type="ECO:0000256" key="3">
    <source>
        <dbReference type="ARBA" id="ARBA00023034"/>
    </source>
</evidence>
<keyword evidence="8" id="KW-1185">Reference proteome</keyword>
<feature type="region of interest" description="Disordered" evidence="5">
    <location>
        <begin position="707"/>
        <end position="754"/>
    </location>
</feature>
<dbReference type="PANTHER" id="PTHR12276">
    <property type="entry name" value="EPSIN/ENT-RELATED"/>
    <property type="match status" value="1"/>
</dbReference>
<keyword evidence="4" id="KW-0968">Cytoplasmic vesicle</keyword>
<feature type="compositionally biased region" description="Low complexity" evidence="5">
    <location>
        <begin position="510"/>
        <end position="522"/>
    </location>
</feature>
<dbReference type="CDD" id="cd03571">
    <property type="entry name" value="ENTH"/>
    <property type="match status" value="1"/>
</dbReference>
<feature type="compositionally biased region" description="Low complexity" evidence="5">
    <location>
        <begin position="725"/>
        <end position="739"/>
    </location>
</feature>
<dbReference type="SUPFAM" id="SSF48464">
    <property type="entry name" value="ENTH/VHS domain"/>
    <property type="match status" value="1"/>
</dbReference>
<reference evidence="7 8" key="1">
    <citation type="submission" date="2021-05" db="EMBL/GenBank/DDBJ databases">
        <title>Genome Assembly of Synthetic Allotetraploid Brassica napus Reveals Homoeologous Exchanges between Subgenomes.</title>
        <authorList>
            <person name="Davis J.T."/>
        </authorList>
    </citation>
    <scope>NUCLEOTIDE SEQUENCE [LARGE SCALE GENOMIC DNA]</scope>
    <source>
        <strain evidence="8">cv. Da-Ae</strain>
        <tissue evidence="7">Seedling</tissue>
    </source>
</reference>
<keyword evidence="3" id="KW-0333">Golgi apparatus</keyword>
<accession>A0ABQ8DUQ4</accession>